<dbReference type="PANTHER" id="PTHR32305">
    <property type="match status" value="1"/>
</dbReference>
<name>A0ABU6HY45_9FLAO</name>
<comment type="caution">
    <text evidence="1">The sequence shown here is derived from an EMBL/GenBank/DDBJ whole genome shotgun (WGS) entry which is preliminary data.</text>
</comment>
<gene>
    <name evidence="1" type="ORF">SOP96_19900</name>
</gene>
<reference evidence="1 2" key="1">
    <citation type="submission" date="2024-01" db="EMBL/GenBank/DDBJ databases">
        <title>Chryseobacterium sp. T9W2-O.</title>
        <authorList>
            <person name="Maltman C."/>
        </authorList>
    </citation>
    <scope>NUCLEOTIDE SEQUENCE [LARGE SCALE GENOMIC DNA]</scope>
    <source>
        <strain evidence="1 2">T9W2-O</strain>
    </source>
</reference>
<protein>
    <submittedName>
        <fullName evidence="1">RHS repeat-associated core domain-containing protein</fullName>
    </submittedName>
</protein>
<dbReference type="Gene3D" id="2.180.10.10">
    <property type="entry name" value="RHS repeat-associated core"/>
    <property type="match status" value="1"/>
</dbReference>
<organism evidence="1 2">
    <name type="scientific">Chryseobacterium salviniae</name>
    <dbReference type="NCBI Taxonomy" id="3101750"/>
    <lineage>
        <taxon>Bacteria</taxon>
        <taxon>Pseudomonadati</taxon>
        <taxon>Bacteroidota</taxon>
        <taxon>Flavobacteriia</taxon>
        <taxon>Flavobacteriales</taxon>
        <taxon>Weeksellaceae</taxon>
        <taxon>Chryseobacterium group</taxon>
        <taxon>Chryseobacterium</taxon>
    </lineage>
</organism>
<dbReference type="Proteomes" id="UP001348397">
    <property type="component" value="Unassembled WGS sequence"/>
</dbReference>
<feature type="non-terminal residue" evidence="1">
    <location>
        <position position="342"/>
    </location>
</feature>
<accession>A0ABU6HY45</accession>
<dbReference type="EMBL" id="JAYLAA010000085">
    <property type="protein sequence ID" value="MEC3877971.1"/>
    <property type="molecule type" value="Genomic_DNA"/>
</dbReference>
<dbReference type="PANTHER" id="PTHR32305:SF15">
    <property type="entry name" value="PROTEIN RHSA-RELATED"/>
    <property type="match status" value="1"/>
</dbReference>
<proteinExistence type="predicted"/>
<evidence type="ECO:0000313" key="2">
    <source>
        <dbReference type="Proteomes" id="UP001348397"/>
    </source>
</evidence>
<keyword evidence="2" id="KW-1185">Reference proteome</keyword>
<sequence>MEGLQTPDTSDTSLQVLPKYNGNIAEVDWKTGVSANESLKRYGYVYDGLNRLSAGFYQNETNPSLREYYEKATYDLNGNIKTIKRTAQRMGATALLIDNLTYDYENSNMSNRLQKVKDAVTIGQGFPYKATPTNIGYDDNGNMTSFPDKNISSIQYNYLNLPKKITQNVQVTDYVYRADGVKVKKLFGGLQTDYLDGFQYKSTYPSETDGYIDTSEPTEIKLRIIPNPEGYFDALRNKYYYNFTDHLGNIRLSYSDANGDGIVTGDIVIENCQTFPDGSMACNNYITPGEAEGVNNYYPFGLMHNAQYYSFDNAYQYKYNGKELQETGMYDYGARFYMPDIG</sequence>
<evidence type="ECO:0000313" key="1">
    <source>
        <dbReference type="EMBL" id="MEC3877971.1"/>
    </source>
</evidence>
<dbReference type="InterPro" id="IPR050708">
    <property type="entry name" value="T6SS_VgrG/RHS"/>
</dbReference>